<feature type="domain" description="Helix-turn-helix type 11" evidence="1">
    <location>
        <begin position="8"/>
        <end position="49"/>
    </location>
</feature>
<name>A0A4Z1B745_9STAP</name>
<gene>
    <name evidence="2" type="ORF">E2558_08555</name>
</gene>
<dbReference type="Pfam" id="PF08279">
    <property type="entry name" value="HTH_11"/>
    <property type="match status" value="1"/>
</dbReference>
<evidence type="ECO:0000259" key="1">
    <source>
        <dbReference type="Pfam" id="PF08279"/>
    </source>
</evidence>
<proteinExistence type="predicted"/>
<accession>A0A4Z1B745</accession>
<sequence length="167" mass="19872">MRMEQAYRVLNIYSKLLKKQTVNKADLAKQFEVNTRTIQRDIDNIRYYLHEANLHSDIEEEITFDQSKNSYFIKSMHKNMGTPLQATKVTYEITPHLYQKMKNNYDIKVLQRTSKSLTVEIEVSAREAIELCFNHRKSLRLISPTTLLNQFTTELIKLQMIYLRHEV</sequence>
<evidence type="ECO:0000313" key="2">
    <source>
        <dbReference type="EMBL" id="TGN27016.1"/>
    </source>
</evidence>
<comment type="caution">
    <text evidence="2">The sequence shown here is derived from an EMBL/GenBank/DDBJ whole genome shotgun (WGS) entry which is preliminary data.</text>
</comment>
<reference evidence="2 3" key="1">
    <citation type="submission" date="2019-04" db="EMBL/GenBank/DDBJ databases">
        <title>Genomic characterization of Staphylococcus petrasii strains.</title>
        <authorList>
            <person name="Vrbovska V."/>
            <person name="Kovarovic V."/>
            <person name="Maslanova I."/>
            <person name="Indrakova A."/>
            <person name="Petras P."/>
            <person name="Sedo O."/>
            <person name="Svec P."/>
            <person name="Fisarova L."/>
            <person name="Sedlacek I."/>
            <person name="Doskar J."/>
            <person name="Pantucek R."/>
        </authorList>
    </citation>
    <scope>NUCLEOTIDE SEQUENCE [LARGE SCALE GENOMIC DNA]</scope>
    <source>
        <strain evidence="2 3">CCM 8529</strain>
    </source>
</reference>
<protein>
    <submittedName>
        <fullName evidence="2">HTH domain-containing protein</fullName>
    </submittedName>
</protein>
<dbReference type="InterPro" id="IPR036388">
    <property type="entry name" value="WH-like_DNA-bd_sf"/>
</dbReference>
<keyword evidence="3" id="KW-1185">Reference proteome</keyword>
<dbReference type="AlphaFoldDB" id="A0A4Z1B745"/>
<organism evidence="2 3">
    <name type="scientific">Staphylococcus pragensis</name>
    <dbReference type="NCBI Taxonomy" id="1611836"/>
    <lineage>
        <taxon>Bacteria</taxon>
        <taxon>Bacillati</taxon>
        <taxon>Bacillota</taxon>
        <taxon>Bacilli</taxon>
        <taxon>Bacillales</taxon>
        <taxon>Staphylococcaceae</taxon>
        <taxon>Staphylococcus</taxon>
    </lineage>
</organism>
<dbReference type="InterPro" id="IPR013196">
    <property type="entry name" value="HTH_11"/>
</dbReference>
<dbReference type="Proteomes" id="UP000297459">
    <property type="component" value="Unassembled WGS sequence"/>
</dbReference>
<dbReference type="EMBL" id="SRPJ01000003">
    <property type="protein sequence ID" value="TGN27016.1"/>
    <property type="molecule type" value="Genomic_DNA"/>
</dbReference>
<dbReference type="Gene3D" id="1.10.10.10">
    <property type="entry name" value="Winged helix-like DNA-binding domain superfamily/Winged helix DNA-binding domain"/>
    <property type="match status" value="1"/>
</dbReference>
<evidence type="ECO:0000313" key="3">
    <source>
        <dbReference type="Proteomes" id="UP000297459"/>
    </source>
</evidence>